<dbReference type="InterPro" id="IPR029052">
    <property type="entry name" value="Metallo-depent_PP-like"/>
</dbReference>
<reference evidence="4" key="2">
    <citation type="journal article" date="2021" name="PeerJ">
        <title>Extensive microbial diversity within the chicken gut microbiome revealed by metagenomics and culture.</title>
        <authorList>
            <person name="Gilroy R."/>
            <person name="Ravi A."/>
            <person name="Getino M."/>
            <person name="Pursley I."/>
            <person name="Horton D.L."/>
            <person name="Alikhan N.F."/>
            <person name="Baker D."/>
            <person name="Gharbi K."/>
            <person name="Hall N."/>
            <person name="Watson M."/>
            <person name="Adriaenssens E.M."/>
            <person name="Foster-Nyarko E."/>
            <person name="Jarju S."/>
            <person name="Secka A."/>
            <person name="Antonio M."/>
            <person name="Oren A."/>
            <person name="Chaudhuri R.R."/>
            <person name="La Ragione R."/>
            <person name="Hildebrand F."/>
            <person name="Pallen M.J."/>
        </authorList>
    </citation>
    <scope>NUCLEOTIDE SEQUENCE</scope>
    <source>
        <strain evidence="4">ChiGjej2B2-12916</strain>
    </source>
</reference>
<evidence type="ECO:0000256" key="2">
    <source>
        <dbReference type="RuleBase" id="RU362039"/>
    </source>
</evidence>
<feature type="domain" description="Calcineurin-like phosphoesterase" evidence="3">
    <location>
        <begin position="1"/>
        <end position="137"/>
    </location>
</feature>
<dbReference type="NCBIfam" id="TIGR00040">
    <property type="entry name" value="yfcE"/>
    <property type="match status" value="1"/>
</dbReference>
<dbReference type="GO" id="GO:0016787">
    <property type="term" value="F:hydrolase activity"/>
    <property type="evidence" value="ECO:0007669"/>
    <property type="project" value="UniProtKB-UniRule"/>
</dbReference>
<organism evidence="4 5">
    <name type="scientific">Candidatus Enterenecus faecium</name>
    <dbReference type="NCBI Taxonomy" id="2840780"/>
    <lineage>
        <taxon>Bacteria</taxon>
        <taxon>Bacillati</taxon>
        <taxon>Bacillota</taxon>
        <taxon>Clostridia</taxon>
        <taxon>Eubacteriales</taxon>
        <taxon>Candidatus Enterenecus</taxon>
    </lineage>
</organism>
<dbReference type="InterPro" id="IPR000979">
    <property type="entry name" value="Phosphodiesterase_MJ0936/Vps29"/>
</dbReference>
<comment type="similarity">
    <text evidence="1 2">Belongs to the metallophosphoesterase superfamily. YfcE family.</text>
</comment>
<evidence type="ECO:0000256" key="1">
    <source>
        <dbReference type="ARBA" id="ARBA00008950"/>
    </source>
</evidence>
<accession>A0A9D0YU80</accession>
<keyword evidence="2" id="KW-0479">Metal-binding</keyword>
<dbReference type="EC" id="3.1.4.-" evidence="2"/>
<evidence type="ECO:0000313" key="4">
    <source>
        <dbReference type="EMBL" id="HIQ61930.1"/>
    </source>
</evidence>
<gene>
    <name evidence="4" type="ORF">IAD31_10135</name>
</gene>
<dbReference type="Gene3D" id="3.60.21.10">
    <property type="match status" value="1"/>
</dbReference>
<evidence type="ECO:0000259" key="3">
    <source>
        <dbReference type="Pfam" id="PF12850"/>
    </source>
</evidence>
<reference evidence="4" key="1">
    <citation type="submission" date="2020-10" db="EMBL/GenBank/DDBJ databases">
        <authorList>
            <person name="Gilroy R."/>
        </authorList>
    </citation>
    <scope>NUCLEOTIDE SEQUENCE</scope>
    <source>
        <strain evidence="4">ChiGjej2B2-12916</strain>
    </source>
</reference>
<sequence length="152" mass="16950">MKILVFSDSHGAMGKMVEAMEHERPHHVFFLGDHYRDGIELSQLYPDIPMDIVRGNCDWGKGPDLRVVELEGVRFLLTHGHLQYVKSGLDELLQEAKNRQVQVACFGHTHLAKVVYRDGIYLMNPGSAGGCYAREGYGVIEALGGSVNLLLK</sequence>
<comment type="caution">
    <text evidence="4">The sequence shown here is derived from an EMBL/GenBank/DDBJ whole genome shotgun (WGS) entry which is preliminary data.</text>
</comment>
<proteinExistence type="inferred from homology"/>
<dbReference type="Proteomes" id="UP000886879">
    <property type="component" value="Unassembled WGS sequence"/>
</dbReference>
<dbReference type="InterPro" id="IPR024654">
    <property type="entry name" value="Calcineurin-like_PHP_lpxH"/>
</dbReference>
<dbReference type="Pfam" id="PF12850">
    <property type="entry name" value="Metallophos_2"/>
    <property type="match status" value="1"/>
</dbReference>
<dbReference type="SUPFAM" id="SSF56300">
    <property type="entry name" value="Metallo-dependent phosphatases"/>
    <property type="match status" value="1"/>
</dbReference>
<dbReference type="PANTHER" id="PTHR11124">
    <property type="entry name" value="VACUOLAR SORTING PROTEIN VPS29"/>
    <property type="match status" value="1"/>
</dbReference>
<protein>
    <recommendedName>
        <fullName evidence="2">Phosphoesterase</fullName>
        <ecNumber evidence="2">3.1.4.-</ecNumber>
    </recommendedName>
</protein>
<dbReference type="GO" id="GO:0046872">
    <property type="term" value="F:metal ion binding"/>
    <property type="evidence" value="ECO:0007669"/>
    <property type="project" value="UniProtKB-KW"/>
</dbReference>
<dbReference type="EMBL" id="DVFO01000107">
    <property type="protein sequence ID" value="HIQ61930.1"/>
    <property type="molecule type" value="Genomic_DNA"/>
</dbReference>
<evidence type="ECO:0000313" key="5">
    <source>
        <dbReference type="Proteomes" id="UP000886879"/>
    </source>
</evidence>
<dbReference type="AlphaFoldDB" id="A0A9D0YU80"/>
<comment type="cofactor">
    <cofactor evidence="2">
        <name>a divalent metal cation</name>
        <dbReference type="ChEBI" id="CHEBI:60240"/>
    </cofactor>
</comment>
<name>A0A9D0YU80_9FIRM</name>